<dbReference type="Proteomes" id="UP000325577">
    <property type="component" value="Linkage Group LG4"/>
</dbReference>
<organism evidence="1 2">
    <name type="scientific">Nyssa sinensis</name>
    <dbReference type="NCBI Taxonomy" id="561372"/>
    <lineage>
        <taxon>Eukaryota</taxon>
        <taxon>Viridiplantae</taxon>
        <taxon>Streptophyta</taxon>
        <taxon>Embryophyta</taxon>
        <taxon>Tracheophyta</taxon>
        <taxon>Spermatophyta</taxon>
        <taxon>Magnoliopsida</taxon>
        <taxon>eudicotyledons</taxon>
        <taxon>Gunneridae</taxon>
        <taxon>Pentapetalae</taxon>
        <taxon>asterids</taxon>
        <taxon>Cornales</taxon>
        <taxon>Nyssaceae</taxon>
        <taxon>Nyssa</taxon>
    </lineage>
</organism>
<gene>
    <name evidence="1" type="ORF">F0562_009473</name>
</gene>
<protein>
    <submittedName>
        <fullName evidence="1">Uncharacterized protein</fullName>
    </submittedName>
</protein>
<reference evidence="1 2" key="1">
    <citation type="submission" date="2019-09" db="EMBL/GenBank/DDBJ databases">
        <title>A chromosome-level genome assembly of the Chinese tupelo Nyssa sinensis.</title>
        <authorList>
            <person name="Yang X."/>
            <person name="Kang M."/>
            <person name="Yang Y."/>
            <person name="Xiong H."/>
            <person name="Wang M."/>
            <person name="Zhang Z."/>
            <person name="Wang Z."/>
            <person name="Wu H."/>
            <person name="Ma T."/>
            <person name="Liu J."/>
            <person name="Xi Z."/>
        </authorList>
    </citation>
    <scope>NUCLEOTIDE SEQUENCE [LARGE SCALE GENOMIC DNA]</scope>
    <source>
        <strain evidence="1">J267</strain>
        <tissue evidence="1">Leaf</tissue>
    </source>
</reference>
<dbReference type="EMBL" id="CM018047">
    <property type="protein sequence ID" value="KAA8523050.1"/>
    <property type="molecule type" value="Genomic_DNA"/>
</dbReference>
<accession>A0A5J4ZXL7</accession>
<keyword evidence="2" id="KW-1185">Reference proteome</keyword>
<name>A0A5J4ZXL7_9ASTE</name>
<evidence type="ECO:0000313" key="1">
    <source>
        <dbReference type="EMBL" id="KAA8523050.1"/>
    </source>
</evidence>
<dbReference type="AlphaFoldDB" id="A0A5J4ZXL7"/>
<evidence type="ECO:0000313" key="2">
    <source>
        <dbReference type="Proteomes" id="UP000325577"/>
    </source>
</evidence>
<sequence>MTVYDDPLDVGPDSVSAVGCPGMWMLERVTFPLPELFDVWYGYGYNCRMESAYSTGPLVLKPYQMLVDRKYILPAWCLI</sequence>
<proteinExistence type="predicted"/>